<keyword evidence="3" id="KW-1185">Reference proteome</keyword>
<dbReference type="Gene3D" id="3.40.50.1820">
    <property type="entry name" value="alpha/beta hydrolase"/>
    <property type="match status" value="1"/>
</dbReference>
<evidence type="ECO:0000256" key="1">
    <source>
        <dbReference type="SAM" id="MobiDB-lite"/>
    </source>
</evidence>
<dbReference type="InterPro" id="IPR029058">
    <property type="entry name" value="AB_hydrolase_fold"/>
</dbReference>
<name>A0ABV5IZD8_9ACTN</name>
<dbReference type="RefSeq" id="WP_189653203.1">
    <property type="nucleotide sequence ID" value="NZ_BMRC01000037.1"/>
</dbReference>
<organism evidence="2 3">
    <name type="scientific">Nonomuraea spiralis</name>
    <dbReference type="NCBI Taxonomy" id="46182"/>
    <lineage>
        <taxon>Bacteria</taxon>
        <taxon>Bacillati</taxon>
        <taxon>Actinomycetota</taxon>
        <taxon>Actinomycetes</taxon>
        <taxon>Streptosporangiales</taxon>
        <taxon>Streptosporangiaceae</taxon>
        <taxon>Nonomuraea</taxon>
    </lineage>
</organism>
<evidence type="ECO:0000313" key="2">
    <source>
        <dbReference type="EMBL" id="MFB9209373.1"/>
    </source>
</evidence>
<accession>A0ABV5IZD8</accession>
<proteinExistence type="predicted"/>
<protein>
    <submittedName>
        <fullName evidence="2">Uncharacterized protein</fullName>
    </submittedName>
</protein>
<dbReference type="EMBL" id="JBHMEI010000102">
    <property type="protein sequence ID" value="MFB9209373.1"/>
    <property type="molecule type" value="Genomic_DNA"/>
</dbReference>
<feature type="region of interest" description="Disordered" evidence="1">
    <location>
        <begin position="1"/>
        <end position="27"/>
    </location>
</feature>
<evidence type="ECO:0000313" key="3">
    <source>
        <dbReference type="Proteomes" id="UP001589647"/>
    </source>
</evidence>
<reference evidence="2 3" key="1">
    <citation type="submission" date="2024-09" db="EMBL/GenBank/DDBJ databases">
        <authorList>
            <person name="Sun Q."/>
            <person name="Mori K."/>
        </authorList>
    </citation>
    <scope>NUCLEOTIDE SEQUENCE [LARGE SCALE GENOMIC DNA]</scope>
    <source>
        <strain evidence="2 3">CCM 3426</strain>
    </source>
</reference>
<sequence>MATPGAARIDVERVLEQEREPVPPGRAEQVAGALPAGVFFTQAEPAGAGPGREPDARWELTSAWRHKGRFASGTAAVHLAAGHRALVQPMIFADGFGHGPSDLAGLWNRLDAPYPPHGDRLLSRLLAQGIDVVLLGFAARHTHIQANAGVAARCVHRAISERLGAAPLIVGGLGAGGLVTRYALAEMERRREDHQTMTYLSYDCPHNGAWIPLILQQLAYFAEQLAPAAPGRPGQADLIRSPAAQQLLWGWVGDGRYSGPVATASPLRLEFIGDLRAAGWFPARPRKLGVSNGAADGTGRNVPPDALAFEWSALDGLAGAIVRTQPDFGTNRRLGGMRAVPIWASTSYTSDVAPFDGAPGGTLASYGMVADAFGAQIAGRFRSACFVPSVSAVALQYDPVDWTVDLYTDITALSPEQSELDDYQCDSDNSEHGTVTGTLADWILTHLSK</sequence>
<gene>
    <name evidence="2" type="ORF">ACFFV7_49890</name>
</gene>
<comment type="caution">
    <text evidence="2">The sequence shown here is derived from an EMBL/GenBank/DDBJ whole genome shotgun (WGS) entry which is preliminary data.</text>
</comment>
<dbReference type="SUPFAM" id="SSF53474">
    <property type="entry name" value="alpha/beta-Hydrolases"/>
    <property type="match status" value="1"/>
</dbReference>
<feature type="compositionally biased region" description="Basic and acidic residues" evidence="1">
    <location>
        <begin position="9"/>
        <end position="21"/>
    </location>
</feature>
<dbReference type="Proteomes" id="UP001589647">
    <property type="component" value="Unassembled WGS sequence"/>
</dbReference>